<evidence type="ECO:0000259" key="2">
    <source>
        <dbReference type="Pfam" id="PF13962"/>
    </source>
</evidence>
<accession>A0A6A6K3C1</accession>
<keyword evidence="1" id="KW-0812">Transmembrane</keyword>
<organism evidence="3 4">
    <name type="scientific">Hevea brasiliensis</name>
    <name type="common">Para rubber tree</name>
    <name type="synonym">Siphonia brasiliensis</name>
    <dbReference type="NCBI Taxonomy" id="3981"/>
    <lineage>
        <taxon>Eukaryota</taxon>
        <taxon>Viridiplantae</taxon>
        <taxon>Streptophyta</taxon>
        <taxon>Embryophyta</taxon>
        <taxon>Tracheophyta</taxon>
        <taxon>Spermatophyta</taxon>
        <taxon>Magnoliopsida</taxon>
        <taxon>eudicotyledons</taxon>
        <taxon>Gunneridae</taxon>
        <taxon>Pentapetalae</taxon>
        <taxon>rosids</taxon>
        <taxon>fabids</taxon>
        <taxon>Malpighiales</taxon>
        <taxon>Euphorbiaceae</taxon>
        <taxon>Crotonoideae</taxon>
        <taxon>Micrandreae</taxon>
        <taxon>Hevea</taxon>
    </lineage>
</organism>
<dbReference type="PANTHER" id="PTHR24177">
    <property type="entry name" value="CASKIN"/>
    <property type="match status" value="1"/>
</dbReference>
<evidence type="ECO:0000313" key="3">
    <source>
        <dbReference type="EMBL" id="KAF2283222.1"/>
    </source>
</evidence>
<dbReference type="InterPro" id="IPR036770">
    <property type="entry name" value="Ankyrin_rpt-contain_sf"/>
</dbReference>
<dbReference type="GO" id="GO:0016020">
    <property type="term" value="C:membrane"/>
    <property type="evidence" value="ECO:0007669"/>
    <property type="project" value="TreeGrafter"/>
</dbReference>
<dbReference type="SUPFAM" id="SSF48403">
    <property type="entry name" value="Ankyrin repeat"/>
    <property type="match status" value="1"/>
</dbReference>
<dbReference type="Proteomes" id="UP000467840">
    <property type="component" value="Unassembled WGS sequence"/>
</dbReference>
<gene>
    <name evidence="3" type="ORF">GH714_043568</name>
</gene>
<dbReference type="Pfam" id="PF13962">
    <property type="entry name" value="PGG"/>
    <property type="match status" value="1"/>
</dbReference>
<dbReference type="PANTHER" id="PTHR24177:SF468">
    <property type="entry name" value="PGG DOMAIN-CONTAINING PROTEIN"/>
    <property type="match status" value="1"/>
</dbReference>
<keyword evidence="4" id="KW-1185">Reference proteome</keyword>
<evidence type="ECO:0000256" key="1">
    <source>
        <dbReference type="SAM" id="Phobius"/>
    </source>
</evidence>
<dbReference type="Gene3D" id="1.25.40.20">
    <property type="entry name" value="Ankyrin repeat-containing domain"/>
    <property type="match status" value="1"/>
</dbReference>
<sequence length="319" mass="34747">MGRNIPSGVRAGDIALHFAARIGILKTVEILVREGLSPLCMAIKTGNKEILHLLLEKEPPATLYGDVLSRLQGNSPAHVAINERRLAYLGQPSLTKTTVATFQFTWHPKQNITEAALSETGCQRNIVSETHKEKRIASMPPNPTKIQWIKDQVGALLTAGTLAATGTFTAGFALRGGYNSPENNPDKGTATMINKHVFQLFMICNTASFYGSIICILCCFYALLGDVYVAAKAFNNGQRLFGVALSMMSLAGVHGCITYSSRQTSLACLSPSHHGNHRSCHFFSRLHNKFGSTLLESAPAAFCLLLHLPTTGFRIFERL</sequence>
<proteinExistence type="predicted"/>
<dbReference type="InterPro" id="IPR026961">
    <property type="entry name" value="PGG_dom"/>
</dbReference>
<dbReference type="AlphaFoldDB" id="A0A6A6K3C1"/>
<keyword evidence="1" id="KW-0472">Membrane</keyword>
<feature type="transmembrane region" description="Helical" evidence="1">
    <location>
        <begin position="209"/>
        <end position="228"/>
    </location>
</feature>
<evidence type="ECO:0000313" key="4">
    <source>
        <dbReference type="Proteomes" id="UP000467840"/>
    </source>
</evidence>
<comment type="caution">
    <text evidence="3">The sequence shown here is derived from an EMBL/GenBank/DDBJ whole genome shotgun (WGS) entry which is preliminary data.</text>
</comment>
<dbReference type="EMBL" id="JAAGAX010000020">
    <property type="protein sequence ID" value="KAF2283222.1"/>
    <property type="molecule type" value="Genomic_DNA"/>
</dbReference>
<feature type="domain" description="PGG" evidence="2">
    <location>
        <begin position="147"/>
        <end position="256"/>
    </location>
</feature>
<reference evidence="3 4" key="1">
    <citation type="journal article" date="2020" name="Mol. Plant">
        <title>The Chromosome-Based Rubber Tree Genome Provides New Insights into Spurge Genome Evolution and Rubber Biosynthesis.</title>
        <authorList>
            <person name="Liu J."/>
            <person name="Shi C."/>
            <person name="Shi C.C."/>
            <person name="Li W."/>
            <person name="Zhang Q.J."/>
            <person name="Zhang Y."/>
            <person name="Li K."/>
            <person name="Lu H.F."/>
            <person name="Shi C."/>
            <person name="Zhu S.T."/>
            <person name="Xiao Z.Y."/>
            <person name="Nan H."/>
            <person name="Yue Y."/>
            <person name="Zhu X.G."/>
            <person name="Wu Y."/>
            <person name="Hong X.N."/>
            <person name="Fan G.Y."/>
            <person name="Tong Y."/>
            <person name="Zhang D."/>
            <person name="Mao C.L."/>
            <person name="Liu Y.L."/>
            <person name="Hao S.J."/>
            <person name="Liu W.Q."/>
            <person name="Lv M.Q."/>
            <person name="Zhang H.B."/>
            <person name="Liu Y."/>
            <person name="Hu-Tang G.R."/>
            <person name="Wang J.P."/>
            <person name="Wang J.H."/>
            <person name="Sun Y.H."/>
            <person name="Ni S.B."/>
            <person name="Chen W.B."/>
            <person name="Zhang X.C."/>
            <person name="Jiao Y.N."/>
            <person name="Eichler E.E."/>
            <person name="Li G.H."/>
            <person name="Liu X."/>
            <person name="Gao L.Z."/>
        </authorList>
    </citation>
    <scope>NUCLEOTIDE SEQUENCE [LARGE SCALE GENOMIC DNA]</scope>
    <source>
        <strain evidence="4">cv. GT1</strain>
        <tissue evidence="3">Leaf</tissue>
    </source>
</reference>
<protein>
    <recommendedName>
        <fullName evidence="2">PGG domain-containing protein</fullName>
    </recommendedName>
</protein>
<name>A0A6A6K3C1_HEVBR</name>
<keyword evidence="1" id="KW-1133">Transmembrane helix</keyword>